<geneLocation type="plasmid" evidence="1 2">
    <name>pPR12A201</name>
</geneLocation>
<dbReference type="EMBL" id="CP054022">
    <property type="protein sequence ID" value="QKK19615.1"/>
    <property type="molecule type" value="Genomic_DNA"/>
</dbReference>
<protein>
    <submittedName>
        <fullName evidence="1">Uncharacterized protein</fullName>
    </submittedName>
</protein>
<keyword evidence="1" id="KW-0614">Plasmid</keyword>
<dbReference type="Proteomes" id="UP000305673">
    <property type="component" value="Plasmid pPR12A201"/>
</dbReference>
<keyword evidence="2" id="KW-1185">Reference proteome</keyword>
<gene>
    <name evidence="1" type="ORF">FFM53_029195</name>
</gene>
<evidence type="ECO:0000313" key="1">
    <source>
        <dbReference type="EMBL" id="QKK19615.1"/>
    </source>
</evidence>
<reference evidence="1 2" key="1">
    <citation type="submission" date="2020-05" db="EMBL/GenBank/DDBJ databases">
        <title>Genome sequences of pea root nodulating Rhizobium spp.</title>
        <authorList>
            <person name="Rahi P."/>
        </authorList>
    </citation>
    <scope>NUCLEOTIDE SEQUENCE [LARGE SCALE GENOMIC DNA]</scope>
    <source>
        <strain evidence="2">JKLM 12A2</strain>
        <plasmid evidence="1 2">pPR12A201</plasmid>
    </source>
</reference>
<evidence type="ECO:0000313" key="2">
    <source>
        <dbReference type="Proteomes" id="UP000305673"/>
    </source>
</evidence>
<accession>A0ABX6PLR9</accession>
<organism evidence="1 2">
    <name type="scientific">Rhizobium indicum</name>
    <dbReference type="NCBI Taxonomy" id="2583231"/>
    <lineage>
        <taxon>Bacteria</taxon>
        <taxon>Pseudomonadati</taxon>
        <taxon>Pseudomonadota</taxon>
        <taxon>Alphaproteobacteria</taxon>
        <taxon>Hyphomicrobiales</taxon>
        <taxon>Rhizobiaceae</taxon>
        <taxon>Rhizobium/Agrobacterium group</taxon>
        <taxon>Rhizobium</taxon>
    </lineage>
</organism>
<sequence>MSELHHEFKLRSDFLPTTREDECIAPRSATTPVRGAPKLQRALSPRPLVVDLDGTLIRSDLLIETAFSEVRRRR</sequence>
<dbReference type="RefSeq" id="WP_138391202.1">
    <property type="nucleotide sequence ID" value="NZ_CP054022.1"/>
</dbReference>
<name>A0ABX6PLR9_9HYPH</name>
<proteinExistence type="predicted"/>